<evidence type="ECO:0000313" key="2">
    <source>
        <dbReference type="Proteomes" id="UP000235672"/>
    </source>
</evidence>
<gene>
    <name evidence="1" type="ORF">NA56DRAFT_713371</name>
</gene>
<sequence length="202" mass="21965">MSSKFLLPTGNTSIESAVAVLENLENSNVELSSTVSFFGETPLLWLPAGTSPHLSHQENLSTPRPKKANTFLVQRGATTRLPAKCALRNPTNASVNLHYASISSTAVAYLPPQHFNQFGYIPMQHQPANATSITQYFTTSSYSTPGNYPPLCGMTKPIPGLGYSLQPYAAAASAQGRLYLMLAANYENAYNSRNQTMMWLQG</sequence>
<reference evidence="1 2" key="1">
    <citation type="submission" date="2016-05" db="EMBL/GenBank/DDBJ databases">
        <title>A degradative enzymes factory behind the ericoid mycorrhizal symbiosis.</title>
        <authorList>
            <consortium name="DOE Joint Genome Institute"/>
            <person name="Martino E."/>
            <person name="Morin E."/>
            <person name="Grelet G."/>
            <person name="Kuo A."/>
            <person name="Kohler A."/>
            <person name="Daghino S."/>
            <person name="Barry K."/>
            <person name="Choi C."/>
            <person name="Cichocki N."/>
            <person name="Clum A."/>
            <person name="Copeland A."/>
            <person name="Hainaut M."/>
            <person name="Haridas S."/>
            <person name="Labutti K."/>
            <person name="Lindquist E."/>
            <person name="Lipzen A."/>
            <person name="Khouja H.-R."/>
            <person name="Murat C."/>
            <person name="Ohm R."/>
            <person name="Olson A."/>
            <person name="Spatafora J."/>
            <person name="Veneault-Fourrey C."/>
            <person name="Henrissat B."/>
            <person name="Grigoriev I."/>
            <person name="Martin F."/>
            <person name="Perotto S."/>
        </authorList>
    </citation>
    <scope>NUCLEOTIDE SEQUENCE [LARGE SCALE GENOMIC DNA]</scope>
    <source>
        <strain evidence="1 2">UAMH 7357</strain>
    </source>
</reference>
<evidence type="ECO:0000313" key="1">
    <source>
        <dbReference type="EMBL" id="PMD12237.1"/>
    </source>
</evidence>
<dbReference type="AlphaFoldDB" id="A0A2J6PDY2"/>
<name>A0A2J6PDY2_9HELO</name>
<organism evidence="1 2">
    <name type="scientific">Hyaloscypha hepaticicola</name>
    <dbReference type="NCBI Taxonomy" id="2082293"/>
    <lineage>
        <taxon>Eukaryota</taxon>
        <taxon>Fungi</taxon>
        <taxon>Dikarya</taxon>
        <taxon>Ascomycota</taxon>
        <taxon>Pezizomycotina</taxon>
        <taxon>Leotiomycetes</taxon>
        <taxon>Helotiales</taxon>
        <taxon>Hyaloscyphaceae</taxon>
        <taxon>Hyaloscypha</taxon>
    </lineage>
</organism>
<accession>A0A2J6PDY2</accession>
<dbReference type="EMBL" id="KZ613558">
    <property type="protein sequence ID" value="PMD12237.1"/>
    <property type="molecule type" value="Genomic_DNA"/>
</dbReference>
<protein>
    <submittedName>
        <fullName evidence="1">Uncharacterized protein</fullName>
    </submittedName>
</protein>
<dbReference type="Proteomes" id="UP000235672">
    <property type="component" value="Unassembled WGS sequence"/>
</dbReference>
<keyword evidence="2" id="KW-1185">Reference proteome</keyword>
<proteinExistence type="predicted"/>